<dbReference type="InterPro" id="IPR015422">
    <property type="entry name" value="PyrdxlP-dep_Trfase_small"/>
</dbReference>
<evidence type="ECO:0000256" key="3">
    <source>
        <dbReference type="ARBA" id="ARBA00011738"/>
    </source>
</evidence>
<dbReference type="InterPro" id="IPR001917">
    <property type="entry name" value="Aminotrans_II_pyridoxalP_BS"/>
</dbReference>
<evidence type="ECO:0000313" key="12">
    <source>
        <dbReference type="EMBL" id="BEP28585.1"/>
    </source>
</evidence>
<evidence type="ECO:0000259" key="11">
    <source>
        <dbReference type="Pfam" id="PF00155"/>
    </source>
</evidence>
<comment type="similarity">
    <text evidence="2">Belongs to the class-II pyridoxal-phosphate-dependent aminotransferase family. Histidinol-phosphate aminotransferase subfamily.</text>
</comment>
<dbReference type="Pfam" id="PF00155">
    <property type="entry name" value="Aminotran_1_2"/>
    <property type="match status" value="1"/>
</dbReference>
<evidence type="ECO:0000313" key="13">
    <source>
        <dbReference type="Proteomes" id="UP001321786"/>
    </source>
</evidence>
<dbReference type="PROSITE" id="PS00599">
    <property type="entry name" value="AA_TRANSFER_CLASS_2"/>
    <property type="match status" value="1"/>
</dbReference>
<dbReference type="InterPro" id="IPR004839">
    <property type="entry name" value="Aminotransferase_I/II_large"/>
</dbReference>
<reference evidence="12 13" key="1">
    <citation type="submission" date="2023-08" db="EMBL/GenBank/DDBJ databases">
        <title>Helicovermis profunda gen. nov., sp. nov., a novel mesophilic, fermentative bacterium within the Bacillota from a deep-sea hydrothermal vent chimney.</title>
        <authorList>
            <person name="Miyazaki U."/>
            <person name="Mizutani D."/>
            <person name="Hashimoto Y."/>
            <person name="Tame A."/>
            <person name="Sawayama S."/>
            <person name="Miyazaki J."/>
            <person name="Takai K."/>
            <person name="Nakagawa S."/>
        </authorList>
    </citation>
    <scope>NUCLEOTIDE SEQUENCE [LARGE SCALE GENOMIC DNA]</scope>
    <source>
        <strain evidence="12 13">S502</strain>
    </source>
</reference>
<dbReference type="Gene3D" id="3.40.640.10">
    <property type="entry name" value="Type I PLP-dependent aspartate aminotransferase-like (Major domain)"/>
    <property type="match status" value="1"/>
</dbReference>
<dbReference type="NCBIfam" id="TIGR01141">
    <property type="entry name" value="hisC"/>
    <property type="match status" value="1"/>
</dbReference>
<evidence type="ECO:0000256" key="4">
    <source>
        <dbReference type="ARBA" id="ARBA00022576"/>
    </source>
</evidence>
<evidence type="ECO:0000256" key="8">
    <source>
        <dbReference type="ARBA" id="ARBA00023102"/>
    </source>
</evidence>
<dbReference type="InterPro" id="IPR015424">
    <property type="entry name" value="PyrdxlP-dep_Trfase"/>
</dbReference>
<comment type="cofactor">
    <cofactor evidence="1 10">
        <name>pyridoxal 5'-phosphate</name>
        <dbReference type="ChEBI" id="CHEBI:597326"/>
    </cofactor>
</comment>
<dbReference type="RefSeq" id="WP_338536898.1">
    <property type="nucleotide sequence ID" value="NZ_AP028654.1"/>
</dbReference>
<sequence>MNTQAIFKLNANENPYNSVSIFYSKIKDVISDFDFNLYPDTDSTDLRKAISTYVNADIDELICTNGSDELIKIIIDSLTTSDDTVLSHSPTFMEYKVFSLNRGCKYLETKANLKINIDELITTANNSNAKIVFLCNPNNPTGELISKDEIIRLLKSVKSYVVVDEAYYEFANLTTVDLINDFPNLIVMRTLSKGFALASLRIGYGVASKEIIKKLYSTKMPYNLNSFSQKIGTIAMDEREIFIDKINSIINERERIITSLNSIANKDKFDFKNSSQNLTASKANFILLKVNNKENILKKFNANNILIRDFKDIPILKDYIRFSIGTTDINNKILEIIGEEYEKI</sequence>
<feature type="domain" description="Aminotransferase class I/classII large" evidence="11">
    <location>
        <begin position="6"/>
        <end position="332"/>
    </location>
</feature>
<evidence type="ECO:0000256" key="9">
    <source>
        <dbReference type="ARBA" id="ARBA00029440"/>
    </source>
</evidence>
<evidence type="ECO:0000256" key="7">
    <source>
        <dbReference type="ARBA" id="ARBA00022898"/>
    </source>
</evidence>
<protein>
    <submittedName>
        <fullName evidence="12">Histidinol-phosphate transaminase</fullName>
    </submittedName>
</protein>
<gene>
    <name evidence="12" type="primary">hisC_1</name>
    <name evidence="12" type="ORF">HLPR_09160</name>
</gene>
<dbReference type="PANTHER" id="PTHR42885">
    <property type="entry name" value="HISTIDINOL-PHOSPHATE AMINOTRANSFERASE-RELATED"/>
    <property type="match status" value="1"/>
</dbReference>
<dbReference type="PANTHER" id="PTHR42885:SF2">
    <property type="entry name" value="HISTIDINOL-PHOSPHATE AMINOTRANSFERASE"/>
    <property type="match status" value="1"/>
</dbReference>
<organism evidence="12 13">
    <name type="scientific">Helicovermis profundi</name>
    <dbReference type="NCBI Taxonomy" id="3065157"/>
    <lineage>
        <taxon>Bacteria</taxon>
        <taxon>Bacillati</taxon>
        <taxon>Bacillota</taxon>
        <taxon>Clostridia</taxon>
        <taxon>Helicovermis</taxon>
    </lineage>
</organism>
<keyword evidence="6" id="KW-0808">Transferase</keyword>
<keyword evidence="5" id="KW-0028">Amino-acid biosynthesis</keyword>
<evidence type="ECO:0000256" key="1">
    <source>
        <dbReference type="ARBA" id="ARBA00001933"/>
    </source>
</evidence>
<keyword evidence="7 10" id="KW-0663">Pyridoxal phosphate</keyword>
<evidence type="ECO:0000256" key="6">
    <source>
        <dbReference type="ARBA" id="ARBA00022679"/>
    </source>
</evidence>
<keyword evidence="13" id="KW-1185">Reference proteome</keyword>
<evidence type="ECO:0000256" key="10">
    <source>
        <dbReference type="RuleBase" id="RU003693"/>
    </source>
</evidence>
<dbReference type="Proteomes" id="UP001321786">
    <property type="component" value="Chromosome"/>
</dbReference>
<name>A0AAU9EQ51_9FIRM</name>
<dbReference type="SUPFAM" id="SSF53383">
    <property type="entry name" value="PLP-dependent transferases"/>
    <property type="match status" value="1"/>
</dbReference>
<evidence type="ECO:0000256" key="5">
    <source>
        <dbReference type="ARBA" id="ARBA00022605"/>
    </source>
</evidence>
<evidence type="ECO:0000256" key="2">
    <source>
        <dbReference type="ARBA" id="ARBA00007970"/>
    </source>
</evidence>
<dbReference type="EMBL" id="AP028654">
    <property type="protein sequence ID" value="BEP28585.1"/>
    <property type="molecule type" value="Genomic_DNA"/>
</dbReference>
<dbReference type="KEGG" id="hprf:HLPR_09160"/>
<dbReference type="GO" id="GO:0004400">
    <property type="term" value="F:histidinol-phosphate transaminase activity"/>
    <property type="evidence" value="ECO:0007669"/>
    <property type="project" value="InterPro"/>
</dbReference>
<dbReference type="Gene3D" id="3.90.1150.10">
    <property type="entry name" value="Aspartate Aminotransferase, domain 1"/>
    <property type="match status" value="1"/>
</dbReference>
<dbReference type="GO" id="GO:0030170">
    <property type="term" value="F:pyridoxal phosphate binding"/>
    <property type="evidence" value="ECO:0007669"/>
    <property type="project" value="InterPro"/>
</dbReference>
<dbReference type="AlphaFoldDB" id="A0AAU9EQ51"/>
<dbReference type="InterPro" id="IPR015421">
    <property type="entry name" value="PyrdxlP-dep_Trfase_major"/>
</dbReference>
<comment type="pathway">
    <text evidence="9">Amino-acid biosynthesis.</text>
</comment>
<dbReference type="GO" id="GO:0000105">
    <property type="term" value="P:L-histidine biosynthetic process"/>
    <property type="evidence" value="ECO:0007669"/>
    <property type="project" value="UniProtKB-KW"/>
</dbReference>
<dbReference type="InterPro" id="IPR005861">
    <property type="entry name" value="HisP_aminotrans"/>
</dbReference>
<proteinExistence type="inferred from homology"/>
<comment type="subunit">
    <text evidence="3">Homodimer.</text>
</comment>
<accession>A0AAU9EQ51</accession>
<dbReference type="CDD" id="cd00609">
    <property type="entry name" value="AAT_like"/>
    <property type="match status" value="1"/>
</dbReference>
<keyword evidence="8" id="KW-0368">Histidine biosynthesis</keyword>
<keyword evidence="4" id="KW-0032">Aminotransferase</keyword>